<gene>
    <name evidence="6" type="ORF">UFOPK2658_01676</name>
    <name evidence="7" type="ORF">UFOPK3304_01620</name>
</gene>
<keyword evidence="2" id="KW-0288">FMN</keyword>
<accession>A0A6J6S7E3</accession>
<dbReference type="AlphaFoldDB" id="A0A6J6S7E3"/>
<evidence type="ECO:0000313" key="6">
    <source>
        <dbReference type="EMBL" id="CAB4730834.1"/>
    </source>
</evidence>
<evidence type="ECO:0000256" key="3">
    <source>
        <dbReference type="ARBA" id="ARBA00023002"/>
    </source>
</evidence>
<dbReference type="InterPro" id="IPR011251">
    <property type="entry name" value="Luciferase-like_dom"/>
</dbReference>
<evidence type="ECO:0000256" key="1">
    <source>
        <dbReference type="ARBA" id="ARBA00022630"/>
    </source>
</evidence>
<evidence type="ECO:0000259" key="5">
    <source>
        <dbReference type="Pfam" id="PF00296"/>
    </source>
</evidence>
<dbReference type="SUPFAM" id="SSF51679">
    <property type="entry name" value="Bacterial luciferase-like"/>
    <property type="match status" value="1"/>
</dbReference>
<dbReference type="InterPro" id="IPR036661">
    <property type="entry name" value="Luciferase-like_sf"/>
</dbReference>
<reference evidence="6" key="1">
    <citation type="submission" date="2020-05" db="EMBL/GenBank/DDBJ databases">
        <authorList>
            <person name="Chiriac C."/>
            <person name="Salcher M."/>
            <person name="Ghai R."/>
            <person name="Kavagutti S V."/>
        </authorList>
    </citation>
    <scope>NUCLEOTIDE SEQUENCE</scope>
</reference>
<dbReference type="GO" id="GO:0008726">
    <property type="term" value="F:alkanesulfonate monooxygenase activity"/>
    <property type="evidence" value="ECO:0007669"/>
    <property type="project" value="TreeGrafter"/>
</dbReference>
<dbReference type="EMBL" id="CAEZYH010000106">
    <property type="protein sequence ID" value="CAB4730834.1"/>
    <property type="molecule type" value="Genomic_DNA"/>
</dbReference>
<sequence length="311" mass="33049">MTRGMFTVPQGRRIYGMQLPVQAQSAYFVADWERTAGPKELGRLAKACDDNGYAYVGVCDHVALPESVVGGMGTHWADPIATLGWIAGMTSKVGLLTHVYVLPYRSPRVAAKQFATLDHLSDGRALIGIGAGHAQAEFELLGVDFHSRGKALDVGVPELAKLLENEFVDGFGARPLPTQSPRPPIWVAGSSPAAIKRAARVADGWLPQGPSDASMVNMLNEERARVGRAASASDGFMIGHITPFLYVGKPSFDVGEATLSGSAQSIAERILEGTASGVNQLQVRFKAQSCDELCDQIAAFASEVAPLVTTI</sequence>
<keyword evidence="4" id="KW-0503">Monooxygenase</keyword>
<dbReference type="GO" id="GO:0046306">
    <property type="term" value="P:alkanesulfonate catabolic process"/>
    <property type="evidence" value="ECO:0007669"/>
    <property type="project" value="TreeGrafter"/>
</dbReference>
<feature type="domain" description="Luciferase-like" evidence="5">
    <location>
        <begin position="34"/>
        <end position="231"/>
    </location>
</feature>
<proteinExistence type="predicted"/>
<dbReference type="EMBL" id="CAFBLJ010000119">
    <property type="protein sequence ID" value="CAB4880729.1"/>
    <property type="molecule type" value="Genomic_DNA"/>
</dbReference>
<dbReference type="Gene3D" id="3.20.20.30">
    <property type="entry name" value="Luciferase-like domain"/>
    <property type="match status" value="1"/>
</dbReference>
<dbReference type="PANTHER" id="PTHR42847:SF4">
    <property type="entry name" value="ALKANESULFONATE MONOOXYGENASE-RELATED"/>
    <property type="match status" value="1"/>
</dbReference>
<evidence type="ECO:0000256" key="4">
    <source>
        <dbReference type="ARBA" id="ARBA00023033"/>
    </source>
</evidence>
<keyword evidence="1" id="KW-0285">Flavoprotein</keyword>
<dbReference type="PANTHER" id="PTHR42847">
    <property type="entry name" value="ALKANESULFONATE MONOOXYGENASE"/>
    <property type="match status" value="1"/>
</dbReference>
<keyword evidence="3" id="KW-0560">Oxidoreductase</keyword>
<evidence type="ECO:0000313" key="7">
    <source>
        <dbReference type="EMBL" id="CAB4880729.1"/>
    </source>
</evidence>
<name>A0A6J6S7E3_9ZZZZ</name>
<organism evidence="6">
    <name type="scientific">freshwater metagenome</name>
    <dbReference type="NCBI Taxonomy" id="449393"/>
    <lineage>
        <taxon>unclassified sequences</taxon>
        <taxon>metagenomes</taxon>
        <taxon>ecological metagenomes</taxon>
    </lineage>
</organism>
<evidence type="ECO:0000256" key="2">
    <source>
        <dbReference type="ARBA" id="ARBA00022643"/>
    </source>
</evidence>
<dbReference type="Pfam" id="PF00296">
    <property type="entry name" value="Bac_luciferase"/>
    <property type="match status" value="1"/>
</dbReference>
<dbReference type="InterPro" id="IPR050172">
    <property type="entry name" value="SsuD_RutA_monooxygenase"/>
</dbReference>
<protein>
    <submittedName>
        <fullName evidence="6">Unannotated protein</fullName>
    </submittedName>
</protein>